<gene>
    <name evidence="1" type="ORF">O6H91_08G004700</name>
</gene>
<name>A0ACC2CUC4_DIPCM</name>
<dbReference type="EMBL" id="CM055099">
    <property type="protein sequence ID" value="KAJ7545653.1"/>
    <property type="molecule type" value="Genomic_DNA"/>
</dbReference>
<evidence type="ECO:0000313" key="2">
    <source>
        <dbReference type="Proteomes" id="UP001162992"/>
    </source>
</evidence>
<protein>
    <submittedName>
        <fullName evidence="1">Uncharacterized protein</fullName>
    </submittedName>
</protein>
<reference evidence="2" key="1">
    <citation type="journal article" date="2024" name="Proc. Natl. Acad. Sci. U.S.A.">
        <title>Extraordinary preservation of gene collinearity over three hundred million years revealed in homosporous lycophytes.</title>
        <authorList>
            <person name="Li C."/>
            <person name="Wickell D."/>
            <person name="Kuo L.Y."/>
            <person name="Chen X."/>
            <person name="Nie B."/>
            <person name="Liao X."/>
            <person name="Peng D."/>
            <person name="Ji J."/>
            <person name="Jenkins J."/>
            <person name="Williams M."/>
            <person name="Shu S."/>
            <person name="Plott C."/>
            <person name="Barry K."/>
            <person name="Rajasekar S."/>
            <person name="Grimwood J."/>
            <person name="Han X."/>
            <person name="Sun S."/>
            <person name="Hou Z."/>
            <person name="He W."/>
            <person name="Dai G."/>
            <person name="Sun C."/>
            <person name="Schmutz J."/>
            <person name="Leebens-Mack J.H."/>
            <person name="Li F.W."/>
            <person name="Wang L."/>
        </authorList>
    </citation>
    <scope>NUCLEOTIDE SEQUENCE [LARGE SCALE GENOMIC DNA]</scope>
    <source>
        <strain evidence="2">cv. PW_Plant_1</strain>
    </source>
</reference>
<sequence>MQWLWKHSDGSPRQPFIVGSDRWMGASSANKHAEKSDEKPYSDPSVPDSDSSPIGSVSNQADEQQENPTSQDPAVRIYTPETGLRSSSLHKDEYPGELSSIKLPSESRIYPEVYQGRAEFEDLSMKHDLGSHYPDIFAENAENDSVKGQKGGNVYPDIYSSTARGEEASAMDHEEGGSDPLVSPSSADIAADGGSEKQQLEQNEPLETAVEVLVRLPETMVHLIDEQGSALLASGEFSLVKLVQNGNGIAIFARVGDDFQWPITKDEATAKLDSAHYFFTLRAADEEEGESSENSDKTSPPTYLPVETLSYGVTFTVKGNEEALKELEKLLEQYSLFSTPTIVQGDAKDREKVLKNEAGAVQIDEDTGKTVALADSAKVPGKAVPSELIRGSDGKKPSDEITTAYWTTMAPNVEDYNSSLAKAIAAGTGHVIRGIFWCSESTVSNLQKGGTIVKGYIKPGTKQAPVSPRTLKNIRRFAIFSLSFPLLHCIGAPDPVRFVCFLPTFCVSVCHV</sequence>
<comment type="caution">
    <text evidence="1">The sequence shown here is derived from an EMBL/GenBank/DDBJ whole genome shotgun (WGS) entry which is preliminary data.</text>
</comment>
<proteinExistence type="predicted"/>
<accession>A0ACC2CUC4</accession>
<dbReference type="Proteomes" id="UP001162992">
    <property type="component" value="Chromosome 8"/>
</dbReference>
<evidence type="ECO:0000313" key="1">
    <source>
        <dbReference type="EMBL" id="KAJ7545653.1"/>
    </source>
</evidence>
<keyword evidence="2" id="KW-1185">Reference proteome</keyword>
<organism evidence="1 2">
    <name type="scientific">Diphasiastrum complanatum</name>
    <name type="common">Issler's clubmoss</name>
    <name type="synonym">Lycopodium complanatum</name>
    <dbReference type="NCBI Taxonomy" id="34168"/>
    <lineage>
        <taxon>Eukaryota</taxon>
        <taxon>Viridiplantae</taxon>
        <taxon>Streptophyta</taxon>
        <taxon>Embryophyta</taxon>
        <taxon>Tracheophyta</taxon>
        <taxon>Lycopodiopsida</taxon>
        <taxon>Lycopodiales</taxon>
        <taxon>Lycopodiaceae</taxon>
        <taxon>Lycopodioideae</taxon>
        <taxon>Diphasiastrum</taxon>
    </lineage>
</organism>